<dbReference type="EMBL" id="NHYE01000134">
    <property type="protein sequence ID" value="PPR07342.1"/>
    <property type="molecule type" value="Genomic_DNA"/>
</dbReference>
<dbReference type="InParanoid" id="A0A409YWH3"/>
<evidence type="ECO:0000313" key="2">
    <source>
        <dbReference type="EMBL" id="PPR07342.1"/>
    </source>
</evidence>
<sequence length="750" mass="84544">MASIFRRLGYLRRGTLPFLISGVCYESELPSLNDMVYSEEHPGPTTFTMLGTDVMVNMLGFLKPYDIISLRRTCKALSRVTKLRTVWMNALRSIMSRHSITEATFPLQDMSLQLLEHVALSPHRFAAAITKAEGTCIESTSTRVLTTRVTNDEKRKYGVRESGYVEDILLAPGGRYLATLSMFLPSNVALLTVWDLGLSGHDVIKPIIRFLEQTKTLNLYLFFPDPRSRDVFYIISRIDSSQRTNRPSFFAYQVSMGALAITFIARLDLPPPQAVENVQLVPGSCLTLFSSSSRKDFWVWNFLDNTAAAFVGPAYSNADRIMQLYPYPDCILLASKDKILIYNIPPLRPFDSIETAVKQKVTLVVSMPSSSSDAFYIHYYAVFEPNDHILKVDSGQVTVVKVKDANLSRDPEIPNKIPVVKGTLDIRNAEAQTAMRLSDLYKGEDCFYLRSEWNAGKVSILDLEQFFNVQDGGDLKLVQGILNREVDVDICISAFSPILGQLQQVNTKQQGWQIRAHNAPTRGPGDHPMDYFAQILMSALKYGMQNVEGYNWFSKSWDRCFDPPYVISASCRHHKRASVWLNALDRMMQEQSIPRATFFTAAMDRATLEHLAMSPRKFAARLEASGSVDYSERILQDRISEEDTTTLGIRFSGAYDEIFLAPGGRFLITSQRVAIPGVCNAVKLWDLGICGQDRIRLLARTILDKTTLVNLRYFSVISGGMGFYLVSETSGAYSSTFLEFHASRNYTYYV</sequence>
<dbReference type="SUPFAM" id="SSF81383">
    <property type="entry name" value="F-box domain"/>
    <property type="match status" value="1"/>
</dbReference>
<feature type="domain" description="F-box" evidence="1">
    <location>
        <begin position="44"/>
        <end position="90"/>
    </location>
</feature>
<dbReference type="OrthoDB" id="3145038at2759"/>
<comment type="caution">
    <text evidence="2">The sequence shown here is derived from an EMBL/GenBank/DDBJ whole genome shotgun (WGS) entry which is preliminary data.</text>
</comment>
<dbReference type="Proteomes" id="UP000284706">
    <property type="component" value="Unassembled WGS sequence"/>
</dbReference>
<dbReference type="InterPro" id="IPR001810">
    <property type="entry name" value="F-box_dom"/>
</dbReference>
<dbReference type="AlphaFoldDB" id="A0A409YWH3"/>
<name>A0A409YWH3_9AGAR</name>
<dbReference type="PROSITE" id="PS50181">
    <property type="entry name" value="FBOX"/>
    <property type="match status" value="1"/>
</dbReference>
<evidence type="ECO:0000313" key="3">
    <source>
        <dbReference type="Proteomes" id="UP000284706"/>
    </source>
</evidence>
<organism evidence="2 3">
    <name type="scientific">Gymnopilus dilepis</name>
    <dbReference type="NCBI Taxonomy" id="231916"/>
    <lineage>
        <taxon>Eukaryota</taxon>
        <taxon>Fungi</taxon>
        <taxon>Dikarya</taxon>
        <taxon>Basidiomycota</taxon>
        <taxon>Agaricomycotina</taxon>
        <taxon>Agaricomycetes</taxon>
        <taxon>Agaricomycetidae</taxon>
        <taxon>Agaricales</taxon>
        <taxon>Agaricineae</taxon>
        <taxon>Hymenogastraceae</taxon>
        <taxon>Gymnopilus</taxon>
    </lineage>
</organism>
<dbReference type="InterPro" id="IPR036047">
    <property type="entry name" value="F-box-like_dom_sf"/>
</dbReference>
<proteinExistence type="predicted"/>
<evidence type="ECO:0000259" key="1">
    <source>
        <dbReference type="PROSITE" id="PS50181"/>
    </source>
</evidence>
<protein>
    <recommendedName>
        <fullName evidence="1">F-box domain-containing protein</fullName>
    </recommendedName>
</protein>
<reference evidence="2 3" key="1">
    <citation type="journal article" date="2018" name="Evol. Lett.">
        <title>Horizontal gene cluster transfer increased hallucinogenic mushroom diversity.</title>
        <authorList>
            <person name="Reynolds H.T."/>
            <person name="Vijayakumar V."/>
            <person name="Gluck-Thaler E."/>
            <person name="Korotkin H.B."/>
            <person name="Matheny P.B."/>
            <person name="Slot J.C."/>
        </authorList>
    </citation>
    <scope>NUCLEOTIDE SEQUENCE [LARGE SCALE GENOMIC DNA]</scope>
    <source>
        <strain evidence="2 3">SRW20</strain>
    </source>
</reference>
<accession>A0A409YWH3</accession>
<keyword evidence="3" id="KW-1185">Reference proteome</keyword>
<gene>
    <name evidence="2" type="ORF">CVT26_013658</name>
</gene>